<gene>
    <name evidence="1" type="ORF">DFP96_1373</name>
</gene>
<sequence>MLTTENINHLLGIKESYQASDKLKKILFDKEKREKLFLDFLELEKDVSYDWFHIYFQDEHADRKKHMQD</sequence>
<feature type="non-terminal residue" evidence="1">
    <location>
        <position position="69"/>
    </location>
</feature>
<evidence type="ECO:0000313" key="2">
    <source>
        <dbReference type="Proteomes" id="UP000295558"/>
    </source>
</evidence>
<proteinExistence type="predicted"/>
<evidence type="ECO:0000313" key="1">
    <source>
        <dbReference type="EMBL" id="TDR50161.1"/>
    </source>
</evidence>
<comment type="caution">
    <text evidence="1">The sequence shown here is derived from an EMBL/GenBank/DDBJ whole genome shotgun (WGS) entry which is preliminary data.</text>
</comment>
<protein>
    <submittedName>
        <fullName evidence="1">Uncharacterized protein</fullName>
    </submittedName>
</protein>
<keyword evidence="2" id="KW-1185">Reference proteome</keyword>
<dbReference type="Proteomes" id="UP000295558">
    <property type="component" value="Unassembled WGS sequence"/>
</dbReference>
<reference evidence="1 2" key="1">
    <citation type="submission" date="2019-03" db="EMBL/GenBank/DDBJ databases">
        <title>Genomic Encyclopedia of Type Strains, Phase III (KMG-III): the genomes of soil and plant-associated and newly described type strains.</title>
        <authorList>
            <person name="Whitman W."/>
        </authorList>
    </citation>
    <scope>NUCLEOTIDE SEQUENCE [LARGE SCALE GENOMIC DNA]</scope>
    <source>
        <strain evidence="1 2">CECT 7972</strain>
    </source>
</reference>
<accession>A0A4R6ZDF3</accession>
<dbReference type="EMBL" id="SNZK01000037">
    <property type="protein sequence ID" value="TDR50161.1"/>
    <property type="molecule type" value="Genomic_DNA"/>
</dbReference>
<dbReference type="AlphaFoldDB" id="A0A4R6ZDF3"/>
<organism evidence="1 2">
    <name type="scientific">Listeria rocourtiae</name>
    <dbReference type="NCBI Taxonomy" id="647910"/>
    <lineage>
        <taxon>Bacteria</taxon>
        <taxon>Bacillati</taxon>
        <taxon>Bacillota</taxon>
        <taxon>Bacilli</taxon>
        <taxon>Bacillales</taxon>
        <taxon>Listeriaceae</taxon>
        <taxon>Listeria</taxon>
    </lineage>
</organism>
<name>A0A4R6ZDF3_9LIST</name>